<organism evidence="2 3">
    <name type="scientific">Lactarius akahatsu</name>
    <dbReference type="NCBI Taxonomy" id="416441"/>
    <lineage>
        <taxon>Eukaryota</taxon>
        <taxon>Fungi</taxon>
        <taxon>Dikarya</taxon>
        <taxon>Basidiomycota</taxon>
        <taxon>Agaricomycotina</taxon>
        <taxon>Agaricomycetes</taxon>
        <taxon>Russulales</taxon>
        <taxon>Russulaceae</taxon>
        <taxon>Lactarius</taxon>
    </lineage>
</organism>
<keyword evidence="3" id="KW-1185">Reference proteome</keyword>
<feature type="compositionally biased region" description="Pro residues" evidence="1">
    <location>
        <begin position="149"/>
        <end position="163"/>
    </location>
</feature>
<comment type="caution">
    <text evidence="2">The sequence shown here is derived from an EMBL/GenBank/DDBJ whole genome shotgun (WGS) entry which is preliminary data.</text>
</comment>
<dbReference type="Proteomes" id="UP001201163">
    <property type="component" value="Unassembled WGS sequence"/>
</dbReference>
<feature type="region of interest" description="Disordered" evidence="1">
    <location>
        <begin position="75"/>
        <end position="100"/>
    </location>
</feature>
<dbReference type="AlphaFoldDB" id="A0AAD4L2F4"/>
<evidence type="ECO:0000313" key="2">
    <source>
        <dbReference type="EMBL" id="KAH8977150.1"/>
    </source>
</evidence>
<gene>
    <name evidence="2" type="ORF">EDB92DRAFT_1958725</name>
</gene>
<name>A0AAD4L2F4_9AGAM</name>
<feature type="compositionally biased region" description="Low complexity" evidence="1">
    <location>
        <begin position="216"/>
        <end position="228"/>
    </location>
</feature>
<protein>
    <submittedName>
        <fullName evidence="2">Uncharacterized protein</fullName>
    </submittedName>
</protein>
<evidence type="ECO:0000256" key="1">
    <source>
        <dbReference type="SAM" id="MobiDB-lite"/>
    </source>
</evidence>
<evidence type="ECO:0000313" key="3">
    <source>
        <dbReference type="Proteomes" id="UP001201163"/>
    </source>
</evidence>
<feature type="region of interest" description="Disordered" evidence="1">
    <location>
        <begin position="146"/>
        <end position="167"/>
    </location>
</feature>
<sequence>MPAAPWNSSAEASQNLSFMPDTAHAEAQQARILDSCLRARGIKPSHRLDPVPVTSNVTIPPPIPPVDGVVPMDVDAISTSRPRPPLLSNAKPSSLPTASPSVPDVVRNILGLSSAEHQQVINSLLLTNDDLDPSTPAAQINALALSFPQSPPRPTPSCPPSPVPRSHSPISSLALIALLGFTPVDEAPRSPVASPPHTPSPASPCTLPHPRPPRSPLRLSSPRIDPPSVVEDDNQPNEGVKTIKNSVLTPETVAQNLMPTKITYYLALFQSRACKNP</sequence>
<proteinExistence type="predicted"/>
<feature type="region of interest" description="Disordered" evidence="1">
    <location>
        <begin position="187"/>
        <end position="240"/>
    </location>
</feature>
<reference evidence="2" key="1">
    <citation type="submission" date="2022-01" db="EMBL/GenBank/DDBJ databases">
        <title>Comparative genomics reveals a dynamic genome evolution in the ectomycorrhizal milk-cap (Lactarius) mushrooms.</title>
        <authorList>
            <consortium name="DOE Joint Genome Institute"/>
            <person name="Lebreton A."/>
            <person name="Tang N."/>
            <person name="Kuo A."/>
            <person name="LaButti K."/>
            <person name="Drula E."/>
            <person name="Barry K."/>
            <person name="Clum A."/>
            <person name="Lipzen A."/>
            <person name="Mousain D."/>
            <person name="Ng V."/>
            <person name="Wang R."/>
            <person name="Wang X."/>
            <person name="Dai Y."/>
            <person name="Henrissat B."/>
            <person name="Grigoriev I.V."/>
            <person name="Guerin-Laguette A."/>
            <person name="Yu F."/>
            <person name="Martin F.M."/>
        </authorList>
    </citation>
    <scope>NUCLEOTIDE SEQUENCE</scope>
    <source>
        <strain evidence="2">QP</strain>
    </source>
</reference>
<dbReference type="EMBL" id="JAKELL010000358">
    <property type="protein sequence ID" value="KAH8977150.1"/>
    <property type="molecule type" value="Genomic_DNA"/>
</dbReference>
<feature type="compositionally biased region" description="Polar residues" evidence="1">
    <location>
        <begin position="90"/>
        <end position="100"/>
    </location>
</feature>
<feature type="compositionally biased region" description="Pro residues" evidence="1">
    <location>
        <begin position="193"/>
        <end position="215"/>
    </location>
</feature>
<accession>A0AAD4L2F4</accession>